<organism evidence="5">
    <name type="scientific">uncultured marine thaumarchaeote KM3_76_D06</name>
    <dbReference type="NCBI Taxonomy" id="1456284"/>
    <lineage>
        <taxon>Archaea</taxon>
        <taxon>Nitrososphaerota</taxon>
        <taxon>environmental samples</taxon>
    </lineage>
</organism>
<dbReference type="InterPro" id="IPR002136">
    <property type="entry name" value="Ribosomal_uL4"/>
</dbReference>
<evidence type="ECO:0000256" key="1">
    <source>
        <dbReference type="ARBA" id="ARBA00010528"/>
    </source>
</evidence>
<reference evidence="5" key="1">
    <citation type="journal article" date="2014" name="Genome Biol. Evol.">
        <title>Pangenome evidence for extensive interdomain horizontal transfer affecting lineage core and shell genes in uncultured planktonic thaumarchaeota and euryarchaeota.</title>
        <authorList>
            <person name="Deschamps P."/>
            <person name="Zivanovic Y."/>
            <person name="Moreira D."/>
            <person name="Rodriguez-Valera F."/>
            <person name="Lopez-Garcia P."/>
        </authorList>
    </citation>
    <scope>NUCLEOTIDE SEQUENCE</scope>
</reference>
<dbReference type="GO" id="GO:0003735">
    <property type="term" value="F:structural constituent of ribosome"/>
    <property type="evidence" value="ECO:0007669"/>
    <property type="project" value="InterPro"/>
</dbReference>
<dbReference type="InterPro" id="IPR023574">
    <property type="entry name" value="Ribosomal_uL4_dom_sf"/>
</dbReference>
<dbReference type="Gene3D" id="3.40.1370.10">
    <property type="match status" value="1"/>
</dbReference>
<name>A0A075HMV8_9ARCH</name>
<evidence type="ECO:0000313" key="5">
    <source>
        <dbReference type="EMBL" id="AIF17209.1"/>
    </source>
</evidence>
<feature type="region of interest" description="Disordered" evidence="4">
    <location>
        <begin position="61"/>
        <end position="98"/>
    </location>
</feature>
<dbReference type="SUPFAM" id="SSF52166">
    <property type="entry name" value="Ribosomal protein L4"/>
    <property type="match status" value="1"/>
</dbReference>
<keyword evidence="3" id="KW-0687">Ribonucleoprotein</keyword>
<evidence type="ECO:0000256" key="3">
    <source>
        <dbReference type="ARBA" id="ARBA00023274"/>
    </source>
</evidence>
<dbReference type="Pfam" id="PF00573">
    <property type="entry name" value="Ribosomal_L4"/>
    <property type="match status" value="1"/>
</dbReference>
<feature type="compositionally biased region" description="Gly residues" evidence="4">
    <location>
        <begin position="76"/>
        <end position="87"/>
    </location>
</feature>
<sequence length="270" mass="29229">MQVPLLTINGTEEGKVELSTIFLTDFRKDLIHKAFTNLYSHKFQPQGRHPTAGMDVVARSNDPPTGQGTSRIAKMRGGGGGRQGEAGGVASVRGGRQAHPPKVQKVIFKKLNKKENKLALCSAISATKSKEIIESRGHKVSKINIFPIVVSDEIESVTKTKNMIKILGSLNLLQDVRRLDARKPRTGKSSLRGRGTKIGKSVLFVVAKSEKLSKACKGIPGIDVKLAKDLSVLDLAPGGAPIRLTVYSKSAIEEIARIKSPHLELMVTIK</sequence>
<protein>
    <submittedName>
        <fullName evidence="5">Ribosomal protein L4P (RP-L4e, RPL4)</fullName>
    </submittedName>
</protein>
<gene>
    <name evidence="5" type="primary">RP-L4e</name>
    <name evidence="5" type="synonym">RPL4</name>
</gene>
<dbReference type="InterPro" id="IPR045240">
    <property type="entry name" value="Ribosomal_uL4_euk/arch"/>
</dbReference>
<evidence type="ECO:0000256" key="4">
    <source>
        <dbReference type="SAM" id="MobiDB-lite"/>
    </source>
</evidence>
<dbReference type="PANTHER" id="PTHR19431">
    <property type="entry name" value="60S RIBOSOMAL PROTEIN L4"/>
    <property type="match status" value="1"/>
</dbReference>
<dbReference type="AlphaFoldDB" id="A0A075HMV8"/>
<dbReference type="EMBL" id="KF901075">
    <property type="protein sequence ID" value="AIF17209.1"/>
    <property type="molecule type" value="Genomic_DNA"/>
</dbReference>
<accession>A0A075HMV8</accession>
<proteinExistence type="inferred from homology"/>
<dbReference type="GO" id="GO:1990904">
    <property type="term" value="C:ribonucleoprotein complex"/>
    <property type="evidence" value="ECO:0007669"/>
    <property type="project" value="UniProtKB-KW"/>
</dbReference>
<evidence type="ECO:0000256" key="2">
    <source>
        <dbReference type="ARBA" id="ARBA00022980"/>
    </source>
</evidence>
<dbReference type="GO" id="GO:0006412">
    <property type="term" value="P:translation"/>
    <property type="evidence" value="ECO:0007669"/>
    <property type="project" value="InterPro"/>
</dbReference>
<dbReference type="GO" id="GO:0005840">
    <property type="term" value="C:ribosome"/>
    <property type="evidence" value="ECO:0007669"/>
    <property type="project" value="UniProtKB-KW"/>
</dbReference>
<comment type="similarity">
    <text evidence="1">Belongs to the universal ribosomal protein uL4 family.</text>
</comment>
<keyword evidence="2 5" id="KW-0689">Ribosomal protein</keyword>